<dbReference type="PANTHER" id="PTHR22550">
    <property type="entry name" value="SPORE GERMINATION PROTEIN"/>
    <property type="match status" value="1"/>
</dbReference>
<dbReference type="EMBL" id="CP001785">
    <property type="protein sequence ID" value="ACX52356.1"/>
    <property type="molecule type" value="Genomic_DNA"/>
</dbReference>
<dbReference type="PIRSF" id="PIRSF005690">
    <property type="entry name" value="GerBA"/>
    <property type="match status" value="1"/>
</dbReference>
<feature type="transmembrane region" description="Helical" evidence="3">
    <location>
        <begin position="385"/>
        <end position="402"/>
    </location>
</feature>
<keyword evidence="5" id="KW-1185">Reference proteome</keyword>
<dbReference type="HOGENOM" id="CLU_021639_3_1_9"/>
<proteinExistence type="inferred from homology"/>
<dbReference type="Pfam" id="PF03323">
    <property type="entry name" value="GerA"/>
    <property type="match status" value="1"/>
</dbReference>
<name>C9R7S7_AMMDK</name>
<dbReference type="Proteomes" id="UP000002620">
    <property type="component" value="Chromosome"/>
</dbReference>
<keyword evidence="3" id="KW-1133">Transmembrane helix</keyword>
<sequence length="496" mass="55459">MAKRQTPLSKNLEDNLEELDRRLVFKKNFDLILREIEVGRRKAAFLFVDAFAKDTPLSLIMREFSRLQPEEIALNTFQKLLYRHVVYGEVQELGTLEEVIDVALSGPAVLLLDGEARAIAIDVRQYPARTPEEPDLEKVTRGSRDGFVETLVHNTALLRRRLRDPRLRIEHLTAGVRSKTDIALVYLDDVANPEIVDSVREKIQHINIDGLPMAEKTVEELITPGSFWNPFPRVRYTERPDVAAAHLLDGHVVVMVDTSPSVIILPCTFFHHLQHAEEFRQSPAIGVYLRWVRFAGVLLSIFLTPLWLLLALKPGLLPPELKFIGPKKMGAMPLFVQFLLAEVAIDMIRMATIHTPSPIATSTGIIAAVLLGDIAARAGLFIPEVTLYVATAAIGTFLTPSYELSMANRLLRLFILVLTGLFLLPGFIIGCLLSFAALALTRSFGIPYLWPLLPFNLEGLKSVLIRPPVAIQHSRPSILKPIDPDRQPQMRPEGGG</sequence>
<dbReference type="eggNOG" id="COG0697">
    <property type="taxonomic scope" value="Bacteria"/>
</dbReference>
<dbReference type="InterPro" id="IPR004995">
    <property type="entry name" value="Spore_Ger"/>
</dbReference>
<feature type="transmembrane region" description="Helical" evidence="3">
    <location>
        <begin position="414"/>
        <end position="440"/>
    </location>
</feature>
<organism evidence="4 5">
    <name type="scientific">Ammonifex degensii (strain DSM 10501 / KC4)</name>
    <dbReference type="NCBI Taxonomy" id="429009"/>
    <lineage>
        <taxon>Bacteria</taxon>
        <taxon>Bacillati</taxon>
        <taxon>Bacillota</taxon>
        <taxon>Clostridia</taxon>
        <taxon>Thermoanaerobacterales</taxon>
        <taxon>Thermoanaerobacteraceae</taxon>
        <taxon>Ammonifex</taxon>
    </lineage>
</organism>
<evidence type="ECO:0000256" key="3">
    <source>
        <dbReference type="SAM" id="Phobius"/>
    </source>
</evidence>
<comment type="similarity">
    <text evidence="1">Belongs to the GerABKA family.</text>
</comment>
<dbReference type="GO" id="GO:0009847">
    <property type="term" value="P:spore germination"/>
    <property type="evidence" value="ECO:0007669"/>
    <property type="project" value="InterPro"/>
</dbReference>
<dbReference type="KEGG" id="adg:Adeg_1245"/>
<feature type="transmembrane region" description="Helical" evidence="3">
    <location>
        <begin position="291"/>
        <end position="310"/>
    </location>
</feature>
<feature type="transmembrane region" description="Helical" evidence="3">
    <location>
        <begin position="360"/>
        <end position="379"/>
    </location>
</feature>
<reference evidence="4 5" key="1">
    <citation type="submission" date="2009-10" db="EMBL/GenBank/DDBJ databases">
        <title>Complete sequence of chromosome of Ammonifex degensii KC4.</title>
        <authorList>
            <consortium name="US DOE Joint Genome Institute"/>
            <person name="Kerfeld C."/>
            <person name="Goodner B."/>
            <person name="Huber H."/>
            <person name="Stetter K."/>
            <person name="Lucas S."/>
            <person name="Copeland A."/>
            <person name="Lapidus A."/>
            <person name="Glavina del Rio T."/>
            <person name="Dalin E."/>
            <person name="Tice H."/>
            <person name="Bruce D."/>
            <person name="Goodwin L."/>
            <person name="Pitluck S."/>
            <person name="Saunders E."/>
            <person name="Brettin T."/>
            <person name="Detter J.C."/>
            <person name="Han C."/>
            <person name="Larimer F."/>
            <person name="Land M."/>
            <person name="Hauser L."/>
            <person name="Kyrpides N."/>
            <person name="Ovchinnikova G."/>
            <person name="Richardson P."/>
        </authorList>
    </citation>
    <scope>NUCLEOTIDE SEQUENCE [LARGE SCALE GENOMIC DNA]</scope>
    <source>
        <strain evidence="5">DSM 10501 / KC4</strain>
    </source>
</reference>
<dbReference type="InterPro" id="IPR050768">
    <property type="entry name" value="UPF0353/GerABKA_families"/>
</dbReference>
<dbReference type="GO" id="GO:0016020">
    <property type="term" value="C:membrane"/>
    <property type="evidence" value="ECO:0007669"/>
    <property type="project" value="InterPro"/>
</dbReference>
<evidence type="ECO:0000256" key="1">
    <source>
        <dbReference type="ARBA" id="ARBA00005278"/>
    </source>
</evidence>
<keyword evidence="2 3" id="KW-0472">Membrane</keyword>
<dbReference type="PANTHER" id="PTHR22550:SF9">
    <property type="entry name" value="STAGE V SPORULATION PROTEIN AF"/>
    <property type="match status" value="1"/>
</dbReference>
<evidence type="ECO:0000256" key="2">
    <source>
        <dbReference type="ARBA" id="ARBA00023136"/>
    </source>
</evidence>
<evidence type="ECO:0000313" key="5">
    <source>
        <dbReference type="Proteomes" id="UP000002620"/>
    </source>
</evidence>
<keyword evidence="3" id="KW-0812">Transmembrane</keyword>
<accession>C9R7S7</accession>
<protein>
    <submittedName>
        <fullName evidence="4">GerA spore germination protein</fullName>
    </submittedName>
</protein>
<evidence type="ECO:0000313" key="4">
    <source>
        <dbReference type="EMBL" id="ACX52356.1"/>
    </source>
</evidence>
<dbReference type="OrthoDB" id="1726708at2"/>
<gene>
    <name evidence="4" type="ordered locus">Adeg_1245</name>
</gene>
<dbReference type="AlphaFoldDB" id="C9R7S7"/>
<dbReference type="STRING" id="429009.Adeg_1245"/>
<dbReference type="RefSeq" id="WP_015739233.1">
    <property type="nucleotide sequence ID" value="NC_013385.1"/>
</dbReference>